<dbReference type="Pfam" id="PF01933">
    <property type="entry name" value="CofD"/>
    <property type="match status" value="1"/>
</dbReference>
<proteinExistence type="inferred from homology"/>
<dbReference type="AlphaFoldDB" id="A0A844FF21"/>
<accession>A0A844FF21</accession>
<comment type="subcellular location">
    <subcellularLocation>
        <location evidence="2">Cytoplasm</location>
    </subcellularLocation>
</comment>
<keyword evidence="1 2" id="KW-0963">Cytoplasm</keyword>
<dbReference type="InterPro" id="IPR038136">
    <property type="entry name" value="CofD-like_dom_sf"/>
</dbReference>
<dbReference type="GO" id="GO:0008360">
    <property type="term" value="P:regulation of cell shape"/>
    <property type="evidence" value="ECO:0007669"/>
    <property type="project" value="UniProtKB-UniRule"/>
</dbReference>
<organism evidence="4 5">
    <name type="scientific">Anaerosalibacter bizertensis</name>
    <dbReference type="NCBI Taxonomy" id="932217"/>
    <lineage>
        <taxon>Bacteria</taxon>
        <taxon>Bacillati</taxon>
        <taxon>Bacillota</taxon>
        <taxon>Tissierellia</taxon>
        <taxon>Tissierellales</taxon>
        <taxon>Sporanaerobacteraceae</taxon>
        <taxon>Anaerosalibacter</taxon>
    </lineage>
</organism>
<dbReference type="InterPro" id="IPR002882">
    <property type="entry name" value="CofD"/>
</dbReference>
<name>A0A844FF21_9FIRM</name>
<feature type="transmembrane region" description="Helical" evidence="3">
    <location>
        <begin position="45"/>
        <end position="65"/>
    </location>
</feature>
<keyword evidence="3" id="KW-0472">Membrane</keyword>
<dbReference type="CDD" id="cd07187">
    <property type="entry name" value="YvcK_like"/>
    <property type="match status" value="1"/>
</dbReference>
<comment type="similarity">
    <text evidence="2">Belongs to the gluconeogenesis factor family.</text>
</comment>
<dbReference type="RefSeq" id="WP_154482568.1">
    <property type="nucleotide sequence ID" value="NZ_VULR01000002.1"/>
</dbReference>
<feature type="transmembrane region" description="Helical" evidence="3">
    <location>
        <begin position="12"/>
        <end position="33"/>
    </location>
</feature>
<keyword evidence="3" id="KW-1133">Transmembrane helix</keyword>
<dbReference type="InterPro" id="IPR010119">
    <property type="entry name" value="Gluconeogen_factor"/>
</dbReference>
<evidence type="ECO:0000256" key="1">
    <source>
        <dbReference type="ARBA" id="ARBA00022490"/>
    </source>
</evidence>
<reference evidence="4 5" key="1">
    <citation type="submission" date="2019-08" db="EMBL/GenBank/DDBJ databases">
        <title>In-depth cultivation of the pig gut microbiome towards novel bacterial diversity and tailored functional studies.</title>
        <authorList>
            <person name="Wylensek D."/>
            <person name="Hitch T.C.A."/>
            <person name="Clavel T."/>
        </authorList>
    </citation>
    <scope>NUCLEOTIDE SEQUENCE [LARGE SCALE GENOMIC DNA]</scope>
    <source>
        <strain evidence="4 5">Med78-601-WT-4W-RMD-3</strain>
    </source>
</reference>
<sequence length="421" mass="46573">MGKRIKPKIIIGSWVFLGVIGILFITLGLSSFMYNLVMTNSHTNFKMFFTITGILLVLISVKISIRSIINAVKNNKPNGNIGKEELNKMIYKDRMLSKGPKIVAIGGGTGLSILLRGLKEYTSNITAIVTVADDGGGSGILREDLGMLPPGDIRSCLLALANTEPTMEKILQYRFKEGSLKGQNFGNLFIAAMNEIYGSFELAIKETSNVLAVTGKVLPMTLDDVTLYAVLENGDIVAGESNIPLKNKEASSKIDRIYMKPEITYPLAEAVEAVKEADIIVLGPGSLYTSVIPNLLVNDMSDYICESNATKVYIPNVMTQPGETDDYTVFDHAEAILKHGCKDLLDYIIVNVEKIPEETLEKYKEDGSKPVILTEEDEKKLKKLNIKVIKDNLIEVKKDYIRHDSLKASEIIFNLSKEKQR</sequence>
<comment type="function">
    <text evidence="2">Required for morphogenesis under gluconeogenic growth conditions.</text>
</comment>
<protein>
    <recommendedName>
        <fullName evidence="2">Putative gluconeogenesis factor</fullName>
    </recommendedName>
</protein>
<dbReference type="Proteomes" id="UP000462760">
    <property type="component" value="Unassembled WGS sequence"/>
</dbReference>
<dbReference type="NCBIfam" id="TIGR01826">
    <property type="entry name" value="CofD_related"/>
    <property type="match status" value="1"/>
</dbReference>
<dbReference type="Gene3D" id="3.40.50.10680">
    <property type="entry name" value="CofD-like domains"/>
    <property type="match status" value="1"/>
</dbReference>
<dbReference type="OrthoDB" id="9783842at2"/>
<comment type="caution">
    <text evidence="4">The sequence shown here is derived from an EMBL/GenBank/DDBJ whole genome shotgun (WGS) entry which is preliminary data.</text>
</comment>
<evidence type="ECO:0000256" key="2">
    <source>
        <dbReference type="HAMAP-Rule" id="MF_00973"/>
    </source>
</evidence>
<evidence type="ECO:0000256" key="3">
    <source>
        <dbReference type="SAM" id="Phobius"/>
    </source>
</evidence>
<keyword evidence="3" id="KW-0812">Transmembrane</keyword>
<dbReference type="HAMAP" id="MF_00973">
    <property type="entry name" value="Gluconeogen_factor"/>
    <property type="match status" value="1"/>
</dbReference>
<evidence type="ECO:0000313" key="5">
    <source>
        <dbReference type="Proteomes" id="UP000462760"/>
    </source>
</evidence>
<dbReference type="EMBL" id="VULR01000002">
    <property type="protein sequence ID" value="MSS42578.1"/>
    <property type="molecule type" value="Genomic_DNA"/>
</dbReference>
<evidence type="ECO:0000313" key="4">
    <source>
        <dbReference type="EMBL" id="MSS42578.1"/>
    </source>
</evidence>
<dbReference type="SUPFAM" id="SSF142338">
    <property type="entry name" value="CofD-like"/>
    <property type="match status" value="1"/>
</dbReference>
<dbReference type="GO" id="GO:0005737">
    <property type="term" value="C:cytoplasm"/>
    <property type="evidence" value="ECO:0007669"/>
    <property type="project" value="UniProtKB-SubCell"/>
</dbReference>
<dbReference type="PANTHER" id="PTHR30135">
    <property type="entry name" value="UNCHARACTERIZED PROTEIN YVCK-RELATED"/>
    <property type="match status" value="1"/>
</dbReference>
<dbReference type="PANTHER" id="PTHR30135:SF3">
    <property type="entry name" value="GLUCONEOGENESIS FACTOR-RELATED"/>
    <property type="match status" value="1"/>
</dbReference>
<dbReference type="GO" id="GO:0043743">
    <property type="term" value="F:LPPG:FO 2-phospho-L-lactate transferase activity"/>
    <property type="evidence" value="ECO:0007669"/>
    <property type="project" value="InterPro"/>
</dbReference>
<gene>
    <name evidence="4" type="ORF">FYJ27_02350</name>
</gene>